<evidence type="ECO:0000256" key="8">
    <source>
        <dbReference type="HAMAP-Rule" id="MF_00182"/>
    </source>
</evidence>
<evidence type="ECO:0000256" key="1">
    <source>
        <dbReference type="ARBA" id="ARBA00002606"/>
    </source>
</evidence>
<dbReference type="InterPro" id="IPR005793">
    <property type="entry name" value="Formyl_trans_C"/>
</dbReference>
<dbReference type="eggNOG" id="COG0223">
    <property type="taxonomic scope" value="Bacteria"/>
</dbReference>
<organism evidence="12 13">
    <name type="scientific">Shuttleworthella satelles DSM 14600</name>
    <dbReference type="NCBI Taxonomy" id="626523"/>
    <lineage>
        <taxon>Bacteria</taxon>
        <taxon>Bacillati</taxon>
        <taxon>Bacillota</taxon>
        <taxon>Clostridia</taxon>
        <taxon>Lachnospirales</taxon>
        <taxon>Lachnospiraceae</taxon>
        <taxon>Shuttleworthella</taxon>
    </lineage>
</organism>
<comment type="caution">
    <text evidence="12">The sequence shown here is derived from an EMBL/GenBank/DDBJ whole genome shotgun (WGS) entry which is preliminary data.</text>
</comment>
<dbReference type="Gene3D" id="3.40.50.170">
    <property type="entry name" value="Formyl transferase, N-terminal domain"/>
    <property type="match status" value="1"/>
</dbReference>
<evidence type="ECO:0000259" key="10">
    <source>
        <dbReference type="Pfam" id="PF00551"/>
    </source>
</evidence>
<evidence type="ECO:0000256" key="3">
    <source>
        <dbReference type="ARBA" id="ARBA00012261"/>
    </source>
</evidence>
<dbReference type="EMBL" id="ACIP02000001">
    <property type="protein sequence ID" value="EEP29241.1"/>
    <property type="molecule type" value="Genomic_DNA"/>
</dbReference>
<protein>
    <recommendedName>
        <fullName evidence="4 8">Methionyl-tRNA formyltransferase</fullName>
        <ecNumber evidence="3 8">2.1.2.9</ecNumber>
    </recommendedName>
</protein>
<evidence type="ECO:0000259" key="11">
    <source>
        <dbReference type="Pfam" id="PF02911"/>
    </source>
</evidence>
<evidence type="ECO:0000256" key="6">
    <source>
        <dbReference type="ARBA" id="ARBA00022917"/>
    </source>
</evidence>
<dbReference type="RefSeq" id="WP_006905629.1">
    <property type="nucleotide sequence ID" value="NZ_GG665866.1"/>
</dbReference>
<dbReference type="InterPro" id="IPR044135">
    <property type="entry name" value="Met-tRNA-FMT_C"/>
</dbReference>
<dbReference type="CDD" id="cd08646">
    <property type="entry name" value="FMT_core_Met-tRNA-FMT_N"/>
    <property type="match status" value="1"/>
</dbReference>
<dbReference type="Proteomes" id="UP000003494">
    <property type="component" value="Unassembled WGS sequence"/>
</dbReference>
<dbReference type="HAMAP" id="MF_00182">
    <property type="entry name" value="Formyl_trans"/>
    <property type="match status" value="1"/>
</dbReference>
<dbReference type="Pfam" id="PF02911">
    <property type="entry name" value="Formyl_trans_C"/>
    <property type="match status" value="1"/>
</dbReference>
<dbReference type="Pfam" id="PF00551">
    <property type="entry name" value="Formyl_trans_N"/>
    <property type="match status" value="1"/>
</dbReference>
<keyword evidence="5 8" id="KW-0808">Transferase</keyword>
<dbReference type="InterPro" id="IPR011034">
    <property type="entry name" value="Formyl_transferase-like_C_sf"/>
</dbReference>
<dbReference type="SUPFAM" id="SSF53328">
    <property type="entry name" value="Formyltransferase"/>
    <property type="match status" value="1"/>
</dbReference>
<dbReference type="PANTHER" id="PTHR11138:SF5">
    <property type="entry name" value="METHIONYL-TRNA FORMYLTRANSFERASE, MITOCHONDRIAL"/>
    <property type="match status" value="1"/>
</dbReference>
<dbReference type="SUPFAM" id="SSF50486">
    <property type="entry name" value="FMT C-terminal domain-like"/>
    <property type="match status" value="1"/>
</dbReference>
<dbReference type="NCBIfam" id="TIGR00460">
    <property type="entry name" value="fmt"/>
    <property type="match status" value="1"/>
</dbReference>
<reference evidence="12" key="1">
    <citation type="submission" date="2009-04" db="EMBL/GenBank/DDBJ databases">
        <authorList>
            <person name="Weinstock G."/>
            <person name="Sodergren E."/>
            <person name="Clifton S."/>
            <person name="Fulton L."/>
            <person name="Fulton B."/>
            <person name="Courtney L."/>
            <person name="Fronick C."/>
            <person name="Harrison M."/>
            <person name="Strong C."/>
            <person name="Farmer C."/>
            <person name="Delahaunty K."/>
            <person name="Markovic C."/>
            <person name="Hall O."/>
            <person name="Minx P."/>
            <person name="Tomlinson C."/>
            <person name="Mitreva M."/>
            <person name="Nelson J."/>
            <person name="Hou S."/>
            <person name="Wollam A."/>
            <person name="Pepin K.H."/>
            <person name="Johnson M."/>
            <person name="Bhonagiri V."/>
            <person name="Nash W.E."/>
            <person name="Warren W."/>
            <person name="Chinwalla A."/>
            <person name="Mardis E.R."/>
            <person name="Wilson R.K."/>
        </authorList>
    </citation>
    <scope>NUCLEOTIDE SEQUENCE [LARGE SCALE GENOMIC DNA]</scope>
    <source>
        <strain evidence="12">DSM 14600</strain>
    </source>
</reference>
<evidence type="ECO:0000313" key="12">
    <source>
        <dbReference type="EMBL" id="EEP29241.1"/>
    </source>
</evidence>
<accession>C4G9E4</accession>
<feature type="binding site" evidence="8">
    <location>
        <begin position="109"/>
        <end position="112"/>
    </location>
    <ligand>
        <name>(6S)-5,6,7,8-tetrahydrofolate</name>
        <dbReference type="ChEBI" id="CHEBI:57453"/>
    </ligand>
</feature>
<keyword evidence="13" id="KW-1185">Reference proteome</keyword>
<dbReference type="InterPro" id="IPR036477">
    <property type="entry name" value="Formyl_transf_N_sf"/>
</dbReference>
<feature type="region of interest" description="Disordered" evidence="9">
    <location>
        <begin position="253"/>
        <end position="274"/>
    </location>
</feature>
<dbReference type="HOGENOM" id="CLU_033347_1_1_9"/>
<dbReference type="GO" id="GO:0005829">
    <property type="term" value="C:cytosol"/>
    <property type="evidence" value="ECO:0007669"/>
    <property type="project" value="TreeGrafter"/>
</dbReference>
<comment type="similarity">
    <text evidence="2 8">Belongs to the Fmt family.</text>
</comment>
<dbReference type="PROSITE" id="PS00373">
    <property type="entry name" value="GART"/>
    <property type="match status" value="1"/>
</dbReference>
<dbReference type="EC" id="2.1.2.9" evidence="3 8"/>
<dbReference type="InterPro" id="IPR041711">
    <property type="entry name" value="Met-tRNA-FMT_N"/>
</dbReference>
<comment type="function">
    <text evidence="1 8">Attaches a formyl group to the free amino group of methionyl-tRNA(fMet). The formyl group appears to play a dual role in the initiator identity of N-formylmethionyl-tRNA by promoting its recognition by IF2 and preventing the misappropriation of this tRNA by the elongation apparatus.</text>
</comment>
<feature type="domain" description="Formyl transferase N-terminal" evidence="10">
    <location>
        <begin position="1"/>
        <end position="179"/>
    </location>
</feature>
<dbReference type="GO" id="GO:0004479">
    <property type="term" value="F:methionyl-tRNA formyltransferase activity"/>
    <property type="evidence" value="ECO:0007669"/>
    <property type="project" value="UniProtKB-UniRule"/>
</dbReference>
<gene>
    <name evidence="8 12" type="primary">fmt</name>
    <name evidence="12" type="ORF">GCWU000342_00597</name>
</gene>
<dbReference type="Gene3D" id="3.10.25.10">
    <property type="entry name" value="Formyl transferase, C-terminal domain"/>
    <property type="match status" value="1"/>
</dbReference>
<dbReference type="CDD" id="cd08704">
    <property type="entry name" value="Met_tRNA_FMT_C"/>
    <property type="match status" value="1"/>
</dbReference>
<keyword evidence="6 8" id="KW-0648">Protein biosynthesis</keyword>
<name>C4G9E4_9FIRM</name>
<evidence type="ECO:0000256" key="2">
    <source>
        <dbReference type="ARBA" id="ARBA00010699"/>
    </source>
</evidence>
<dbReference type="PANTHER" id="PTHR11138">
    <property type="entry name" value="METHIONYL-TRNA FORMYLTRANSFERASE"/>
    <property type="match status" value="1"/>
</dbReference>
<proteinExistence type="inferred from homology"/>
<evidence type="ECO:0000313" key="13">
    <source>
        <dbReference type="Proteomes" id="UP000003494"/>
    </source>
</evidence>
<evidence type="ECO:0000256" key="4">
    <source>
        <dbReference type="ARBA" id="ARBA00016014"/>
    </source>
</evidence>
<comment type="catalytic activity">
    <reaction evidence="7 8">
        <text>L-methionyl-tRNA(fMet) + (6R)-10-formyltetrahydrofolate = N-formyl-L-methionyl-tRNA(fMet) + (6S)-5,6,7,8-tetrahydrofolate + H(+)</text>
        <dbReference type="Rhea" id="RHEA:24380"/>
        <dbReference type="Rhea" id="RHEA-COMP:9952"/>
        <dbReference type="Rhea" id="RHEA-COMP:9953"/>
        <dbReference type="ChEBI" id="CHEBI:15378"/>
        <dbReference type="ChEBI" id="CHEBI:57453"/>
        <dbReference type="ChEBI" id="CHEBI:78530"/>
        <dbReference type="ChEBI" id="CHEBI:78844"/>
        <dbReference type="ChEBI" id="CHEBI:195366"/>
        <dbReference type="EC" id="2.1.2.9"/>
    </reaction>
</comment>
<feature type="domain" description="Formyl transferase C-terminal" evidence="11">
    <location>
        <begin position="204"/>
        <end position="331"/>
    </location>
</feature>
<feature type="compositionally biased region" description="Acidic residues" evidence="9">
    <location>
        <begin position="253"/>
        <end position="262"/>
    </location>
</feature>
<evidence type="ECO:0000256" key="5">
    <source>
        <dbReference type="ARBA" id="ARBA00022679"/>
    </source>
</evidence>
<dbReference type="InterPro" id="IPR005794">
    <property type="entry name" value="Fmt"/>
</dbReference>
<evidence type="ECO:0000256" key="7">
    <source>
        <dbReference type="ARBA" id="ARBA00048558"/>
    </source>
</evidence>
<dbReference type="InterPro" id="IPR001555">
    <property type="entry name" value="GART_AS"/>
</dbReference>
<dbReference type="AlphaFoldDB" id="C4G9E4"/>
<dbReference type="InterPro" id="IPR037022">
    <property type="entry name" value="Formyl_trans_C_sf"/>
</dbReference>
<sequence>MKIVFMGTPDFAVEILDALLEAGHEISLVVTQPDKPRGRKKLLTPPEVKQYATEHGIEVFQPAKIRRAEAVARLAQYPADVAVVAAFGQILPEEILKMPRLGCVNVHASLLPRYRGAAPIQWAVLNGDATSGVTTMQMGVGLDDGDILEQEEIPLDPHETGASLFARLAAVSRGLIVRTLEDLDAGRIQPRSQDPGLVSHVGMIRKDMGRLDFSRPAEELERMIRGLNSWPSAFTSYQGETLKIWRAGVLEDECPSAEDPRDEEDRRGPDAARVPQAISTIGSSAVCPGKIFALTDDAIYVKCGRGLLRIEELQKAGKKMMPAADFLRGHRMEVGQSLGQ</sequence>
<dbReference type="InterPro" id="IPR002376">
    <property type="entry name" value="Formyl_transf_N"/>
</dbReference>
<dbReference type="STRING" id="626523.GCWU000342_00597"/>
<evidence type="ECO:0000256" key="9">
    <source>
        <dbReference type="SAM" id="MobiDB-lite"/>
    </source>
</evidence>